<organism evidence="1 2">
    <name type="scientific">Edaphobacter acidisoli</name>
    <dbReference type="NCBI Taxonomy" id="2040573"/>
    <lineage>
        <taxon>Bacteria</taxon>
        <taxon>Pseudomonadati</taxon>
        <taxon>Acidobacteriota</taxon>
        <taxon>Terriglobia</taxon>
        <taxon>Terriglobales</taxon>
        <taxon>Acidobacteriaceae</taxon>
        <taxon>Edaphobacter</taxon>
    </lineage>
</organism>
<reference evidence="1" key="2">
    <citation type="submission" date="2020-09" db="EMBL/GenBank/DDBJ databases">
        <authorList>
            <person name="Sun Q."/>
            <person name="Zhou Y."/>
        </authorList>
    </citation>
    <scope>NUCLEOTIDE SEQUENCE</scope>
    <source>
        <strain evidence="1">CGMCC 1.15447</strain>
    </source>
</reference>
<gene>
    <name evidence="1" type="ORF">GCM10011507_12230</name>
</gene>
<evidence type="ECO:0000313" key="2">
    <source>
        <dbReference type="Proteomes" id="UP000648801"/>
    </source>
</evidence>
<comment type="caution">
    <text evidence="1">The sequence shown here is derived from an EMBL/GenBank/DDBJ whole genome shotgun (WGS) entry which is preliminary data.</text>
</comment>
<evidence type="ECO:0000313" key="1">
    <source>
        <dbReference type="EMBL" id="GGA62257.1"/>
    </source>
</evidence>
<proteinExistence type="predicted"/>
<dbReference type="AlphaFoldDB" id="A0A916RN03"/>
<sequence>MDSNDHGAIAPAVTVVNLHASKDGWDSENNVLIVPGAYTVNATWKSNSTVQIDCIQCPMGDADLITAKKGPVWILYGGISP</sequence>
<keyword evidence="2" id="KW-1185">Reference proteome</keyword>
<protein>
    <submittedName>
        <fullName evidence="1">Uncharacterized protein</fullName>
    </submittedName>
</protein>
<accession>A0A916RN03</accession>
<dbReference type="Proteomes" id="UP000648801">
    <property type="component" value="Unassembled WGS sequence"/>
</dbReference>
<dbReference type="EMBL" id="BMJB01000001">
    <property type="protein sequence ID" value="GGA62257.1"/>
    <property type="molecule type" value="Genomic_DNA"/>
</dbReference>
<reference evidence="1" key="1">
    <citation type="journal article" date="2014" name="Int. J. Syst. Evol. Microbiol.">
        <title>Complete genome sequence of Corynebacterium casei LMG S-19264T (=DSM 44701T), isolated from a smear-ripened cheese.</title>
        <authorList>
            <consortium name="US DOE Joint Genome Institute (JGI-PGF)"/>
            <person name="Walter F."/>
            <person name="Albersmeier A."/>
            <person name="Kalinowski J."/>
            <person name="Ruckert C."/>
        </authorList>
    </citation>
    <scope>NUCLEOTIDE SEQUENCE</scope>
    <source>
        <strain evidence="1">CGMCC 1.15447</strain>
    </source>
</reference>
<name>A0A916RN03_9BACT</name>